<dbReference type="SUPFAM" id="SSF57903">
    <property type="entry name" value="FYVE/PHD zinc finger"/>
    <property type="match status" value="1"/>
</dbReference>
<evidence type="ECO:0000256" key="3">
    <source>
        <dbReference type="ARBA" id="ARBA00022771"/>
    </source>
</evidence>
<feature type="region of interest" description="Disordered" evidence="6">
    <location>
        <begin position="1"/>
        <end position="215"/>
    </location>
</feature>
<feature type="compositionally biased region" description="Basic and acidic residues" evidence="6">
    <location>
        <begin position="1"/>
        <end position="19"/>
    </location>
</feature>
<dbReference type="GeneID" id="43585945"/>
<organism evidence="7 8">
    <name type="scientific">Kwoniella shandongensis</name>
    <dbReference type="NCBI Taxonomy" id="1734106"/>
    <lineage>
        <taxon>Eukaryota</taxon>
        <taxon>Fungi</taxon>
        <taxon>Dikarya</taxon>
        <taxon>Basidiomycota</taxon>
        <taxon>Agaricomycotina</taxon>
        <taxon>Tremellomycetes</taxon>
        <taxon>Tremellales</taxon>
        <taxon>Cryptococcaceae</taxon>
        <taxon>Kwoniella</taxon>
    </lineage>
</organism>
<feature type="compositionally biased region" description="Basic and acidic residues" evidence="6">
    <location>
        <begin position="253"/>
        <end position="264"/>
    </location>
</feature>
<keyword evidence="8" id="KW-1185">Reference proteome</keyword>
<evidence type="ECO:0000256" key="4">
    <source>
        <dbReference type="ARBA" id="ARBA00022833"/>
    </source>
</evidence>
<feature type="compositionally biased region" description="Basic and acidic residues" evidence="6">
    <location>
        <begin position="328"/>
        <end position="342"/>
    </location>
</feature>
<evidence type="ECO:0000313" key="7">
    <source>
        <dbReference type="EMBL" id="WWD19205.1"/>
    </source>
</evidence>
<reference evidence="7" key="1">
    <citation type="submission" date="2017-08" db="EMBL/GenBank/DDBJ databases">
        <authorList>
            <person name="Cuomo C."/>
            <person name="Billmyre B."/>
            <person name="Heitman J."/>
        </authorList>
    </citation>
    <scope>NUCLEOTIDE SEQUENCE</scope>
    <source>
        <strain evidence="7">CBS 12478</strain>
    </source>
</reference>
<dbReference type="PANTHER" id="PTHR46174">
    <property type="entry name" value="CXXC-TYPE ZINC FINGER PROTEIN 1"/>
    <property type="match status" value="1"/>
</dbReference>
<dbReference type="InterPro" id="IPR019786">
    <property type="entry name" value="Zinc_finger_PHD-type_CS"/>
</dbReference>
<dbReference type="KEGG" id="ksn:43585945"/>
<feature type="compositionally biased region" description="Low complexity" evidence="6">
    <location>
        <begin position="58"/>
        <end position="69"/>
    </location>
</feature>
<feature type="compositionally biased region" description="Polar residues" evidence="6">
    <location>
        <begin position="431"/>
        <end position="449"/>
    </location>
</feature>
<dbReference type="InterPro" id="IPR001965">
    <property type="entry name" value="Znf_PHD"/>
</dbReference>
<dbReference type="PROSITE" id="PS50016">
    <property type="entry name" value="ZF_PHD_2"/>
    <property type="match status" value="1"/>
</dbReference>
<dbReference type="InterPro" id="IPR019787">
    <property type="entry name" value="Znf_PHD-finger"/>
</dbReference>
<dbReference type="InterPro" id="IPR013083">
    <property type="entry name" value="Znf_RING/FYVE/PHD"/>
</dbReference>
<proteinExistence type="predicted"/>
<dbReference type="InterPro" id="IPR037869">
    <property type="entry name" value="Spp1/CFP1"/>
</dbReference>
<dbReference type="EMBL" id="CP144056">
    <property type="protein sequence ID" value="WWD19205.1"/>
    <property type="molecule type" value="Genomic_DNA"/>
</dbReference>
<feature type="compositionally biased region" description="Low complexity" evidence="6">
    <location>
        <begin position="81"/>
        <end position="102"/>
    </location>
</feature>
<feature type="compositionally biased region" description="Low complexity" evidence="6">
    <location>
        <begin position="352"/>
        <end position="377"/>
    </location>
</feature>
<dbReference type="AlphaFoldDB" id="A0A5M6CBB2"/>
<name>A0A5M6CBB2_9TREE</name>
<accession>A0A5M6CBB2</accession>
<dbReference type="Gene3D" id="3.30.40.10">
    <property type="entry name" value="Zinc/RING finger domain, C3HC4 (zinc finger)"/>
    <property type="match status" value="1"/>
</dbReference>
<protein>
    <submittedName>
        <fullName evidence="7">Uncharacterized protein</fullName>
    </submittedName>
</protein>
<dbReference type="InterPro" id="IPR011011">
    <property type="entry name" value="Znf_FYVE_PHD"/>
</dbReference>
<keyword evidence="3" id="KW-0863">Zinc-finger</keyword>
<dbReference type="GO" id="GO:0048188">
    <property type="term" value="C:Set1C/COMPASS complex"/>
    <property type="evidence" value="ECO:0007669"/>
    <property type="project" value="InterPro"/>
</dbReference>
<dbReference type="Pfam" id="PF00628">
    <property type="entry name" value="PHD"/>
    <property type="match status" value="1"/>
</dbReference>
<feature type="region of interest" description="Disordered" evidence="6">
    <location>
        <begin position="744"/>
        <end position="773"/>
    </location>
</feature>
<keyword evidence="2" id="KW-0479">Metal-binding</keyword>
<evidence type="ECO:0000313" key="8">
    <source>
        <dbReference type="Proteomes" id="UP000322225"/>
    </source>
</evidence>
<keyword evidence="4" id="KW-0862">Zinc</keyword>
<evidence type="ECO:0000256" key="6">
    <source>
        <dbReference type="SAM" id="MobiDB-lite"/>
    </source>
</evidence>
<keyword evidence="5" id="KW-0539">Nucleus</keyword>
<feature type="compositionally biased region" description="Low complexity" evidence="6">
    <location>
        <begin position="399"/>
        <end position="414"/>
    </location>
</feature>
<feature type="region of interest" description="Disordered" evidence="6">
    <location>
        <begin position="637"/>
        <end position="680"/>
    </location>
</feature>
<dbReference type="GO" id="GO:0008270">
    <property type="term" value="F:zinc ion binding"/>
    <property type="evidence" value="ECO:0007669"/>
    <property type="project" value="UniProtKB-KW"/>
</dbReference>
<dbReference type="SMART" id="SM00249">
    <property type="entry name" value="PHD"/>
    <property type="match status" value="1"/>
</dbReference>
<dbReference type="GO" id="GO:0045893">
    <property type="term" value="P:positive regulation of DNA-templated transcription"/>
    <property type="evidence" value="ECO:0007669"/>
    <property type="project" value="TreeGrafter"/>
</dbReference>
<evidence type="ECO:0000256" key="1">
    <source>
        <dbReference type="ARBA" id="ARBA00004123"/>
    </source>
</evidence>
<feature type="compositionally biased region" description="Polar residues" evidence="6">
    <location>
        <begin position="173"/>
        <end position="193"/>
    </location>
</feature>
<reference evidence="7" key="2">
    <citation type="submission" date="2024-01" db="EMBL/GenBank/DDBJ databases">
        <title>Comparative genomics of Cryptococcus and Kwoniella reveals pathogenesis evolution and contrasting modes of karyotype evolution via chromosome fusion or intercentromeric recombination.</title>
        <authorList>
            <person name="Coelho M.A."/>
            <person name="David-Palma M."/>
            <person name="Shea T."/>
            <person name="Bowers K."/>
            <person name="McGinley-Smith S."/>
            <person name="Mohammad A.W."/>
            <person name="Gnirke A."/>
            <person name="Yurkov A.M."/>
            <person name="Nowrousian M."/>
            <person name="Sun S."/>
            <person name="Cuomo C.A."/>
            <person name="Heitman J."/>
        </authorList>
    </citation>
    <scope>NUCLEOTIDE SEQUENCE</scope>
    <source>
        <strain evidence="7">CBS 12478</strain>
    </source>
</reference>
<feature type="compositionally biased region" description="Acidic residues" evidence="6">
    <location>
        <begin position="128"/>
        <end position="139"/>
    </location>
</feature>
<feature type="compositionally biased region" description="Basic and acidic residues" evidence="6">
    <location>
        <begin position="304"/>
        <end position="316"/>
    </location>
</feature>
<dbReference type="PANTHER" id="PTHR46174:SF1">
    <property type="entry name" value="CXXC-TYPE ZINC FINGER PROTEIN 1"/>
    <property type="match status" value="1"/>
</dbReference>
<feature type="compositionally biased region" description="Basic and acidic residues" evidence="6">
    <location>
        <begin position="671"/>
        <end position="680"/>
    </location>
</feature>
<dbReference type="Proteomes" id="UP000322225">
    <property type="component" value="Chromosome 6"/>
</dbReference>
<dbReference type="RefSeq" id="XP_031864000.1">
    <property type="nucleotide sequence ID" value="XM_032001837.1"/>
</dbReference>
<evidence type="ECO:0000256" key="5">
    <source>
        <dbReference type="ARBA" id="ARBA00023242"/>
    </source>
</evidence>
<feature type="compositionally biased region" description="Basic residues" evidence="6">
    <location>
        <begin position="70"/>
        <end position="80"/>
    </location>
</feature>
<feature type="region of interest" description="Disordered" evidence="6">
    <location>
        <begin position="300"/>
        <end position="451"/>
    </location>
</feature>
<dbReference type="PROSITE" id="PS01359">
    <property type="entry name" value="ZF_PHD_1"/>
    <property type="match status" value="1"/>
</dbReference>
<feature type="region of interest" description="Disordered" evidence="6">
    <location>
        <begin position="235"/>
        <end position="282"/>
    </location>
</feature>
<dbReference type="OrthoDB" id="436852at2759"/>
<evidence type="ECO:0000256" key="2">
    <source>
        <dbReference type="ARBA" id="ARBA00022723"/>
    </source>
</evidence>
<sequence>MARPHHLEPGDSESGRESSADPLDVISHQPQSAPESDELDIISPSRSTGEPSRKKRPASTSTSRSSSIPKRGRTSPKKSRGISQSKSRSRSSASRSASPVKRLAASQAHTVSRVLEGVVKQRKGWETPGEEAESGDDEQGEKQDGDLESDADVAVAQSNILIADGEPPVAKTGSKSQQGDTSSPTGASESPLVNRSAAPAEDMDIDRSSQAAGSLPSDVLNIIPSATVGPIDAASTDSVAAVKPPSPTTLEAGIKHPRDEDRLHSPHYATGESERNAGQTDVVAEEGRDIEATKDEMMEVDATQTKRDNLEHHELTIAEPVESEGEVEIDHISNHDEGHDTTSHPGHHTVDSTPAPTSEAPSPQPSASAAPKSKSVATGGGKSKGSTSGKAQIKKAATGGKKNALGGSASSSGPKKGKGKTKVEELKGTKARSTSVSESQASLDVSEASSGGDPNAVYCVCRKPYDEEDEDEGIMIGCESCDNWFHPPCVGLSEEMVDLLDVYICKSCERSTAQRTVYKKVCKRDGCKKSVAGSASKFCSSSCAFRHSHSVISGMTNKNTLKQLAKTFIAYPQPDLGVVVVHHDTSTSKTAKLEATDTEASQLALVQKQIEEVQRAMDVVRKRQAILEAAIERCETLAPVQPTGEEDEDEDQGKTKGKGKKGRSGGGGAGKGEDEPCGWDRRLVSSDEEVEGMADDVEGQPCMVGRRKCDRHQGWQKTTAVSLEVEIAGLSRIRDNLTDHLERVKSSDEGRKASEQIRTGFMEKRDALKGGGA</sequence>
<gene>
    <name evidence="7" type="ORF">CI109_103663</name>
</gene>
<comment type="subcellular location">
    <subcellularLocation>
        <location evidence="1">Nucleus</location>
    </subcellularLocation>
</comment>